<feature type="region of interest" description="Disordered" evidence="1">
    <location>
        <begin position="1"/>
        <end position="130"/>
    </location>
</feature>
<comment type="caution">
    <text evidence="2">The sequence shown here is derived from an EMBL/GenBank/DDBJ whole genome shotgun (WGS) entry which is preliminary data.</text>
</comment>
<accession>A0A2H5XEZ1</accession>
<evidence type="ECO:0000313" key="2">
    <source>
        <dbReference type="EMBL" id="GBC99707.1"/>
    </source>
</evidence>
<feature type="region of interest" description="Disordered" evidence="1">
    <location>
        <begin position="165"/>
        <end position="189"/>
    </location>
</feature>
<evidence type="ECO:0000256" key="1">
    <source>
        <dbReference type="SAM" id="MobiDB-lite"/>
    </source>
</evidence>
<evidence type="ECO:0000313" key="3">
    <source>
        <dbReference type="Proteomes" id="UP000236173"/>
    </source>
</evidence>
<dbReference type="EMBL" id="BEHT01000035">
    <property type="protein sequence ID" value="GBC99707.1"/>
    <property type="molecule type" value="Genomic_DNA"/>
</dbReference>
<gene>
    <name evidence="2" type="ORF">HRbin17_02238</name>
</gene>
<protein>
    <submittedName>
        <fullName evidence="2">Uncharacterized protein</fullName>
    </submittedName>
</protein>
<proteinExistence type="predicted"/>
<dbReference type="AlphaFoldDB" id="A0A2H5XEZ1"/>
<reference evidence="3" key="1">
    <citation type="submission" date="2017-09" db="EMBL/GenBank/DDBJ databases">
        <title>Metaegenomics of thermophilic ammonia-oxidizing enrichment culture.</title>
        <authorList>
            <person name="Kato S."/>
            <person name="Suzuki K."/>
        </authorList>
    </citation>
    <scope>NUCLEOTIDE SEQUENCE [LARGE SCALE GENOMIC DNA]</scope>
</reference>
<dbReference type="Proteomes" id="UP000236173">
    <property type="component" value="Unassembled WGS sequence"/>
</dbReference>
<feature type="compositionally biased region" description="Low complexity" evidence="1">
    <location>
        <begin position="104"/>
        <end position="115"/>
    </location>
</feature>
<sequence>MTRRCLSSAAQKSRPPKNLQHSEGASLDAPLSLFGGSKEPPSEKPSTLGGRVSRRAAVSLRRLKRTALRKTFNTRRARLPTRRCLSSAAQKNRPPKNLQHLEGASLDAPLSPSAAQKSRPPSIQHSSRLRNKPSSVLTLWVLGDGEHTKVAGDVISVNDRAAKDDGTMSGSIAPAAGTMSADSASGNGGKGLVASIKAHPVSARSNTTTDWRAQ</sequence>
<feature type="compositionally biased region" description="Basic residues" evidence="1">
    <location>
        <begin position="61"/>
        <end position="81"/>
    </location>
</feature>
<name>A0A2H5XEZ1_9BACT</name>
<organism evidence="2 3">
    <name type="scientific">Candidatus Fervidibacter japonicus</name>
    <dbReference type="NCBI Taxonomy" id="2035412"/>
    <lineage>
        <taxon>Bacteria</taxon>
        <taxon>Candidatus Fervidibacterota</taxon>
        <taxon>Candidatus Fervidibacter</taxon>
    </lineage>
</organism>
<feature type="compositionally biased region" description="Polar residues" evidence="1">
    <location>
        <begin position="119"/>
        <end position="130"/>
    </location>
</feature>